<evidence type="ECO:0000313" key="2">
    <source>
        <dbReference type="Proteomes" id="UP000708208"/>
    </source>
</evidence>
<comment type="caution">
    <text evidence="1">The sequence shown here is derived from an EMBL/GenBank/DDBJ whole genome shotgun (WGS) entry which is preliminary data.</text>
</comment>
<dbReference type="EMBL" id="CAJVCH010139145">
    <property type="protein sequence ID" value="CAG7726724.1"/>
    <property type="molecule type" value="Genomic_DNA"/>
</dbReference>
<reference evidence="1" key="1">
    <citation type="submission" date="2021-06" db="EMBL/GenBank/DDBJ databases">
        <authorList>
            <person name="Hodson N. C."/>
            <person name="Mongue J. A."/>
            <person name="Jaron S. K."/>
        </authorList>
    </citation>
    <scope>NUCLEOTIDE SEQUENCE</scope>
</reference>
<dbReference type="OrthoDB" id="2985014at2759"/>
<protein>
    <submittedName>
        <fullName evidence="1">Uncharacterized protein</fullName>
    </submittedName>
</protein>
<sequence length="31" mass="3727">LLPTYLKTVLQFDIKQNGWLSAFPYLLMWII</sequence>
<gene>
    <name evidence="1" type="ORF">AFUS01_LOCUS15615</name>
</gene>
<name>A0A8J2P0X5_9HEXA</name>
<proteinExistence type="predicted"/>
<feature type="non-terminal residue" evidence="1">
    <location>
        <position position="31"/>
    </location>
</feature>
<dbReference type="AlphaFoldDB" id="A0A8J2P0X5"/>
<keyword evidence="2" id="KW-1185">Reference proteome</keyword>
<dbReference type="Proteomes" id="UP000708208">
    <property type="component" value="Unassembled WGS sequence"/>
</dbReference>
<evidence type="ECO:0000313" key="1">
    <source>
        <dbReference type="EMBL" id="CAG7726724.1"/>
    </source>
</evidence>
<accession>A0A8J2P0X5</accession>
<feature type="non-terminal residue" evidence="1">
    <location>
        <position position="1"/>
    </location>
</feature>
<organism evidence="1 2">
    <name type="scientific">Allacma fusca</name>
    <dbReference type="NCBI Taxonomy" id="39272"/>
    <lineage>
        <taxon>Eukaryota</taxon>
        <taxon>Metazoa</taxon>
        <taxon>Ecdysozoa</taxon>
        <taxon>Arthropoda</taxon>
        <taxon>Hexapoda</taxon>
        <taxon>Collembola</taxon>
        <taxon>Symphypleona</taxon>
        <taxon>Sminthuridae</taxon>
        <taxon>Allacma</taxon>
    </lineage>
</organism>